<keyword evidence="1" id="KW-0472">Membrane</keyword>
<organism evidence="2">
    <name type="scientific">marine metagenome</name>
    <dbReference type="NCBI Taxonomy" id="408172"/>
    <lineage>
        <taxon>unclassified sequences</taxon>
        <taxon>metagenomes</taxon>
        <taxon>ecological metagenomes</taxon>
    </lineage>
</organism>
<feature type="transmembrane region" description="Helical" evidence="1">
    <location>
        <begin position="131"/>
        <end position="151"/>
    </location>
</feature>
<sequence length="162" mass="17788">MPAESSILDMLTLMLALHSLVRWAAIAFGFAIIIRSFSGMSKGSFEDADGRFGRLFTISLDVQMLVGTLMYLVFSTITTSAFDNMGSAMSNAVTRFWIVEHPTMMFAALVFAHIGVVRVRKAPEAKAKHRAGLIFFGIAMLLILVGTPWPFSLAARPILPFL</sequence>
<keyword evidence="1" id="KW-1133">Transmembrane helix</keyword>
<evidence type="ECO:0000256" key="1">
    <source>
        <dbReference type="SAM" id="Phobius"/>
    </source>
</evidence>
<name>A0A381X9W0_9ZZZZ</name>
<keyword evidence="1" id="KW-0812">Transmembrane</keyword>
<accession>A0A381X9W0</accession>
<evidence type="ECO:0000313" key="2">
    <source>
        <dbReference type="EMBL" id="SVA61023.1"/>
    </source>
</evidence>
<dbReference type="EMBL" id="UINC01014278">
    <property type="protein sequence ID" value="SVA61023.1"/>
    <property type="molecule type" value="Genomic_DNA"/>
</dbReference>
<proteinExistence type="predicted"/>
<protein>
    <recommendedName>
        <fullName evidence="3">Cytochrome b561 bacterial/Ni-hydrogenase domain-containing protein</fullName>
    </recommendedName>
</protein>
<feature type="transmembrane region" description="Helical" evidence="1">
    <location>
        <begin position="12"/>
        <end position="34"/>
    </location>
</feature>
<evidence type="ECO:0008006" key="3">
    <source>
        <dbReference type="Google" id="ProtNLM"/>
    </source>
</evidence>
<dbReference type="AlphaFoldDB" id="A0A381X9W0"/>
<gene>
    <name evidence="2" type="ORF">METZ01_LOCUS113877</name>
</gene>
<reference evidence="2" key="1">
    <citation type="submission" date="2018-05" db="EMBL/GenBank/DDBJ databases">
        <authorList>
            <person name="Lanie J.A."/>
            <person name="Ng W.-L."/>
            <person name="Kazmierczak K.M."/>
            <person name="Andrzejewski T.M."/>
            <person name="Davidsen T.M."/>
            <person name="Wayne K.J."/>
            <person name="Tettelin H."/>
            <person name="Glass J.I."/>
            <person name="Rusch D."/>
            <person name="Podicherti R."/>
            <person name="Tsui H.-C.T."/>
            <person name="Winkler M.E."/>
        </authorList>
    </citation>
    <scope>NUCLEOTIDE SEQUENCE</scope>
</reference>
<feature type="transmembrane region" description="Helical" evidence="1">
    <location>
        <begin position="55"/>
        <end position="77"/>
    </location>
</feature>
<feature type="transmembrane region" description="Helical" evidence="1">
    <location>
        <begin position="97"/>
        <end position="119"/>
    </location>
</feature>